<dbReference type="Proteomes" id="UP000193781">
    <property type="component" value="Unassembled WGS sequence"/>
</dbReference>
<keyword evidence="3" id="KW-0949">S-adenosyl-L-methionine</keyword>
<sequence length="200" mass="21842">MYRAIYRAGLIIWRRAAPPVELVDLIEGPGALPAGRALDLGCGTGTDTIYLATHGWNVTAVDMVPKALAIGRHNATVAGVAARFVQGDVTRLDELGVGDGYTLILDFGCFHTLPEDRRPAYVTGVSHAAPAATLLLYGFRRPPRTAPMHAGMSVEEVKRRFIGAGWELVEAKPSVVKPMLISRAEGLFELWHYQLRRTPR</sequence>
<dbReference type="InterPro" id="IPR041698">
    <property type="entry name" value="Methyltransf_25"/>
</dbReference>
<dbReference type="GO" id="GO:0008168">
    <property type="term" value="F:methyltransferase activity"/>
    <property type="evidence" value="ECO:0007669"/>
    <property type="project" value="UniProtKB-KW"/>
</dbReference>
<organism evidence="5 6">
    <name type="scientific">Mycobacterium nebraskense</name>
    <dbReference type="NCBI Taxonomy" id="244292"/>
    <lineage>
        <taxon>Bacteria</taxon>
        <taxon>Bacillati</taxon>
        <taxon>Actinomycetota</taxon>
        <taxon>Actinomycetes</taxon>
        <taxon>Mycobacteriales</taxon>
        <taxon>Mycobacteriaceae</taxon>
        <taxon>Mycobacterium</taxon>
    </lineage>
</organism>
<dbReference type="InterPro" id="IPR029063">
    <property type="entry name" value="SAM-dependent_MTases_sf"/>
</dbReference>
<evidence type="ECO:0000259" key="4">
    <source>
        <dbReference type="Pfam" id="PF13649"/>
    </source>
</evidence>
<dbReference type="PANTHER" id="PTHR43464">
    <property type="entry name" value="METHYLTRANSFERASE"/>
    <property type="match status" value="1"/>
</dbReference>
<comment type="caution">
    <text evidence="5">The sequence shown here is derived from an EMBL/GenBank/DDBJ whole genome shotgun (WGS) entry which is preliminary data.</text>
</comment>
<accession>A0A1X1YPS9</accession>
<dbReference type="CDD" id="cd02440">
    <property type="entry name" value="AdoMet_MTases"/>
    <property type="match status" value="1"/>
</dbReference>
<reference evidence="5 6" key="1">
    <citation type="submission" date="2016-01" db="EMBL/GenBank/DDBJ databases">
        <title>The new phylogeny of the genus Mycobacterium.</title>
        <authorList>
            <person name="Tarcisio F."/>
            <person name="Conor M."/>
            <person name="Antonella G."/>
            <person name="Elisabetta G."/>
            <person name="Giulia F.S."/>
            <person name="Sara T."/>
            <person name="Anna F."/>
            <person name="Clotilde B."/>
            <person name="Roberto B."/>
            <person name="Veronica D.S."/>
            <person name="Fabio R."/>
            <person name="Monica P."/>
            <person name="Olivier J."/>
            <person name="Enrico T."/>
            <person name="Nicola S."/>
        </authorList>
    </citation>
    <scope>NUCLEOTIDE SEQUENCE [LARGE SCALE GENOMIC DNA]</scope>
    <source>
        <strain evidence="5 6">DSM 44803</strain>
    </source>
</reference>
<keyword evidence="2" id="KW-0808">Transferase</keyword>
<gene>
    <name evidence="5" type="ORF">AWC17_21465</name>
</gene>
<dbReference type="GO" id="GO:0032259">
    <property type="term" value="P:methylation"/>
    <property type="evidence" value="ECO:0007669"/>
    <property type="project" value="UniProtKB-KW"/>
</dbReference>
<evidence type="ECO:0000256" key="1">
    <source>
        <dbReference type="ARBA" id="ARBA00022603"/>
    </source>
</evidence>
<evidence type="ECO:0000313" key="5">
    <source>
        <dbReference type="EMBL" id="ORW13062.1"/>
    </source>
</evidence>
<dbReference type="Pfam" id="PF13649">
    <property type="entry name" value="Methyltransf_25"/>
    <property type="match status" value="1"/>
</dbReference>
<proteinExistence type="predicted"/>
<evidence type="ECO:0000313" key="6">
    <source>
        <dbReference type="Proteomes" id="UP000193781"/>
    </source>
</evidence>
<protein>
    <recommendedName>
        <fullName evidence="4">Methyltransferase domain-containing protein</fullName>
    </recommendedName>
</protein>
<dbReference type="SUPFAM" id="SSF53335">
    <property type="entry name" value="S-adenosyl-L-methionine-dependent methyltransferases"/>
    <property type="match status" value="1"/>
</dbReference>
<evidence type="ECO:0000256" key="2">
    <source>
        <dbReference type="ARBA" id="ARBA00022679"/>
    </source>
</evidence>
<dbReference type="AlphaFoldDB" id="A0A1X1YPS9"/>
<name>A0A1X1YPS9_9MYCO</name>
<keyword evidence="6" id="KW-1185">Reference proteome</keyword>
<feature type="domain" description="Methyltransferase" evidence="4">
    <location>
        <begin position="38"/>
        <end position="123"/>
    </location>
</feature>
<dbReference type="Gene3D" id="3.40.50.150">
    <property type="entry name" value="Vaccinia Virus protein VP39"/>
    <property type="match status" value="1"/>
</dbReference>
<dbReference type="STRING" id="244292.ABW17_01720"/>
<dbReference type="EMBL" id="LQPH01000189">
    <property type="protein sequence ID" value="ORW13062.1"/>
    <property type="molecule type" value="Genomic_DNA"/>
</dbReference>
<evidence type="ECO:0000256" key="3">
    <source>
        <dbReference type="ARBA" id="ARBA00022691"/>
    </source>
</evidence>
<dbReference type="PANTHER" id="PTHR43464:SF19">
    <property type="entry name" value="UBIQUINONE BIOSYNTHESIS O-METHYLTRANSFERASE, MITOCHONDRIAL"/>
    <property type="match status" value="1"/>
</dbReference>
<keyword evidence="1" id="KW-0489">Methyltransferase</keyword>